<feature type="transmembrane region" description="Helical" evidence="5">
    <location>
        <begin position="312"/>
        <end position="334"/>
    </location>
</feature>
<evidence type="ECO:0000256" key="5">
    <source>
        <dbReference type="SAM" id="Phobius"/>
    </source>
</evidence>
<feature type="transmembrane region" description="Helical" evidence="5">
    <location>
        <begin position="186"/>
        <end position="208"/>
    </location>
</feature>
<dbReference type="GO" id="GO:0008273">
    <property type="term" value="F:calcium, potassium:sodium antiporter activity"/>
    <property type="evidence" value="ECO:0007669"/>
    <property type="project" value="TreeGrafter"/>
</dbReference>
<evidence type="ECO:0000256" key="2">
    <source>
        <dbReference type="ARBA" id="ARBA00022692"/>
    </source>
</evidence>
<feature type="transmembrane region" description="Helical" evidence="5">
    <location>
        <begin position="254"/>
        <end position="272"/>
    </location>
</feature>
<dbReference type="Pfam" id="PF01699">
    <property type="entry name" value="Na_Ca_ex"/>
    <property type="match status" value="2"/>
</dbReference>
<dbReference type="InterPro" id="IPR044880">
    <property type="entry name" value="NCX_ion-bd_dom_sf"/>
</dbReference>
<feature type="transmembrane region" description="Helical" evidence="5">
    <location>
        <begin position="220"/>
        <end position="242"/>
    </location>
</feature>
<dbReference type="PANTHER" id="PTHR10846:SF8">
    <property type="entry name" value="INNER MEMBRANE PROTEIN YRBG"/>
    <property type="match status" value="1"/>
</dbReference>
<sequence length="338" mass="35552">MPRLWLIWVELAVCGGVIAVAGTMLTRYADVIADKTGWSASWIGLVLLASVTSLPELVTGVSAVSLADAPNIAIGDVLGSLVFNLLILALIDALSRREPLYRSATQSHVLSAAWGAVLIGIVAMSLVLAQIPTSAALGHIGLYSPLFVLGYLMAVRSVFLHERAQMPTLPRVAVDRYPGLSLRMAVTRYCGAAVLVVGASVWLPFVGVELATQMGWQKSFVGTLFVATATSLPELVVTITALRMGALDMAVANLMGSNLFDIAIIAVDDAFYTSGPILSAVSPLHASTAVAAMTMSAIVIVALRVRAARRVMGIVGGASIALLAVYLFNAWILFHHAS</sequence>
<dbReference type="InterPro" id="IPR004837">
    <property type="entry name" value="NaCa_Exmemb"/>
</dbReference>
<dbReference type="GO" id="GO:0006874">
    <property type="term" value="P:intracellular calcium ion homeostasis"/>
    <property type="evidence" value="ECO:0007669"/>
    <property type="project" value="TreeGrafter"/>
</dbReference>
<comment type="subcellular location">
    <subcellularLocation>
        <location evidence="1">Membrane</location>
        <topology evidence="1">Multi-pass membrane protein</topology>
    </subcellularLocation>
</comment>
<feature type="transmembrane region" description="Helical" evidence="5">
    <location>
        <begin position="6"/>
        <end position="28"/>
    </location>
</feature>
<feature type="transmembrane region" description="Helical" evidence="5">
    <location>
        <begin position="137"/>
        <end position="159"/>
    </location>
</feature>
<dbReference type="Proteomes" id="UP000483432">
    <property type="component" value="Unassembled WGS sequence"/>
</dbReference>
<protein>
    <submittedName>
        <fullName evidence="7">Sodium:calcium antiporter</fullName>
    </submittedName>
</protein>
<evidence type="ECO:0000313" key="7">
    <source>
        <dbReference type="EMBL" id="NDP49352.1"/>
    </source>
</evidence>
<dbReference type="PANTHER" id="PTHR10846">
    <property type="entry name" value="SODIUM/POTASSIUM/CALCIUM EXCHANGER"/>
    <property type="match status" value="1"/>
</dbReference>
<feature type="transmembrane region" description="Helical" evidence="5">
    <location>
        <begin position="72"/>
        <end position="91"/>
    </location>
</feature>
<evidence type="ECO:0000256" key="4">
    <source>
        <dbReference type="ARBA" id="ARBA00023136"/>
    </source>
</evidence>
<keyword evidence="3 5" id="KW-1133">Transmembrane helix</keyword>
<feature type="transmembrane region" description="Helical" evidence="5">
    <location>
        <begin position="112"/>
        <end position="131"/>
    </location>
</feature>
<feature type="domain" description="Sodium/calcium exchanger membrane region" evidence="6">
    <location>
        <begin position="8"/>
        <end position="143"/>
    </location>
</feature>
<feature type="domain" description="Sodium/calcium exchanger membrane region" evidence="6">
    <location>
        <begin position="192"/>
        <end position="329"/>
    </location>
</feature>
<evidence type="ECO:0000313" key="8">
    <source>
        <dbReference type="Proteomes" id="UP000483432"/>
    </source>
</evidence>
<dbReference type="Gene3D" id="1.20.1420.30">
    <property type="entry name" value="NCX, central ion-binding region"/>
    <property type="match status" value="1"/>
</dbReference>
<keyword evidence="2 5" id="KW-0812">Transmembrane</keyword>
<evidence type="ECO:0000259" key="6">
    <source>
        <dbReference type="Pfam" id="PF01699"/>
    </source>
</evidence>
<comment type="caution">
    <text evidence="7">The sequence shown here is derived from an EMBL/GenBank/DDBJ whole genome shotgun (WGS) entry which is preliminary data.</text>
</comment>
<proteinExistence type="predicted"/>
<name>A0A7C9P9I9_9PROT</name>
<evidence type="ECO:0000256" key="3">
    <source>
        <dbReference type="ARBA" id="ARBA00022989"/>
    </source>
</evidence>
<feature type="transmembrane region" description="Helical" evidence="5">
    <location>
        <begin position="284"/>
        <end position="305"/>
    </location>
</feature>
<gene>
    <name evidence="7" type="ORF">GZ085_13400</name>
</gene>
<dbReference type="AlphaFoldDB" id="A0A7C9P9I9"/>
<dbReference type="GO" id="GO:0005886">
    <property type="term" value="C:plasma membrane"/>
    <property type="evidence" value="ECO:0007669"/>
    <property type="project" value="TreeGrafter"/>
</dbReference>
<reference evidence="7 8" key="1">
    <citation type="submission" date="2019-09" db="EMBL/GenBank/DDBJ databases">
        <title>H2 Metabolism Revealed by Metagenomic Analysis in Subglacial Sediment of East Antarctica.</title>
        <authorList>
            <person name="Yang Z."/>
            <person name="Zhang Y."/>
            <person name="Lv Y."/>
            <person name="Yan W."/>
            <person name="Xiao X."/>
            <person name="Sun B."/>
            <person name="Ma H."/>
        </authorList>
    </citation>
    <scope>NUCLEOTIDE SEQUENCE [LARGE SCALE GENOMIC DNA]</scope>
    <source>
        <strain evidence="7">Bin2_2</strain>
    </source>
</reference>
<evidence type="ECO:0000256" key="1">
    <source>
        <dbReference type="ARBA" id="ARBA00004141"/>
    </source>
</evidence>
<dbReference type="EMBL" id="JAAFGW010000255">
    <property type="protein sequence ID" value="NDP49352.1"/>
    <property type="molecule type" value="Genomic_DNA"/>
</dbReference>
<dbReference type="InterPro" id="IPR004481">
    <property type="entry name" value="K/Na/Ca-exchanger"/>
</dbReference>
<accession>A0A7C9P9I9</accession>
<keyword evidence="4 5" id="KW-0472">Membrane</keyword>
<dbReference type="GO" id="GO:0005262">
    <property type="term" value="F:calcium channel activity"/>
    <property type="evidence" value="ECO:0007669"/>
    <property type="project" value="TreeGrafter"/>
</dbReference>
<organism evidence="7 8">
    <name type="scientific">Sulfuriferula multivorans</name>
    <dbReference type="NCBI Taxonomy" id="1559896"/>
    <lineage>
        <taxon>Bacteria</taxon>
        <taxon>Pseudomonadati</taxon>
        <taxon>Pseudomonadota</taxon>
        <taxon>Betaproteobacteria</taxon>
        <taxon>Nitrosomonadales</taxon>
        <taxon>Sulfuricellaceae</taxon>
        <taxon>Sulfuriferula</taxon>
    </lineage>
</organism>
<feature type="transmembrane region" description="Helical" evidence="5">
    <location>
        <begin position="40"/>
        <end position="66"/>
    </location>
</feature>